<keyword evidence="3" id="KW-1185">Reference proteome</keyword>
<feature type="compositionally biased region" description="Basic residues" evidence="1">
    <location>
        <begin position="24"/>
        <end position="33"/>
    </location>
</feature>
<dbReference type="OrthoDB" id="7469327at2759"/>
<proteinExistence type="predicted"/>
<organism evidence="2 3">
    <name type="scientific">Danaus chrysippus</name>
    <name type="common">African queen</name>
    <dbReference type="NCBI Taxonomy" id="151541"/>
    <lineage>
        <taxon>Eukaryota</taxon>
        <taxon>Metazoa</taxon>
        <taxon>Ecdysozoa</taxon>
        <taxon>Arthropoda</taxon>
        <taxon>Hexapoda</taxon>
        <taxon>Insecta</taxon>
        <taxon>Pterygota</taxon>
        <taxon>Neoptera</taxon>
        <taxon>Endopterygota</taxon>
        <taxon>Lepidoptera</taxon>
        <taxon>Glossata</taxon>
        <taxon>Ditrysia</taxon>
        <taxon>Papilionoidea</taxon>
        <taxon>Nymphalidae</taxon>
        <taxon>Danainae</taxon>
        <taxon>Danaini</taxon>
        <taxon>Danaina</taxon>
        <taxon>Danaus</taxon>
        <taxon>Anosia</taxon>
    </lineage>
</organism>
<accession>A0A8J2VQK0</accession>
<sequence>MQGVTEGGAAMPMDVGAVETAVGSRRKASRRTRTQAAAGTACRRPPGGLSDVSHDRINGRPPSFRRQLAAESSKPSPAGSNFTGLARVLREWRRAQSTSRQAGVWRWTERRGRCARRAEGVGAGLPDSPGRLRRACSASDRSATRALS</sequence>
<reference evidence="2" key="1">
    <citation type="submission" date="2021-09" db="EMBL/GenBank/DDBJ databases">
        <authorList>
            <person name="Martin H S."/>
        </authorList>
    </citation>
    <scope>NUCLEOTIDE SEQUENCE</scope>
</reference>
<feature type="compositionally biased region" description="Polar residues" evidence="1">
    <location>
        <begin position="73"/>
        <end position="82"/>
    </location>
</feature>
<feature type="region of interest" description="Disordered" evidence="1">
    <location>
        <begin position="117"/>
        <end position="148"/>
    </location>
</feature>
<name>A0A8J2VQK0_9NEOP</name>
<dbReference type="Proteomes" id="UP000789524">
    <property type="component" value="Unassembled WGS sequence"/>
</dbReference>
<feature type="compositionally biased region" description="Polar residues" evidence="1">
    <location>
        <begin position="139"/>
        <end position="148"/>
    </location>
</feature>
<dbReference type="EMBL" id="CAKASE010000045">
    <property type="protein sequence ID" value="CAG9560286.1"/>
    <property type="molecule type" value="Genomic_DNA"/>
</dbReference>
<dbReference type="AlphaFoldDB" id="A0A8J2VQK0"/>
<evidence type="ECO:0000313" key="3">
    <source>
        <dbReference type="Proteomes" id="UP000789524"/>
    </source>
</evidence>
<feature type="compositionally biased region" description="Low complexity" evidence="1">
    <location>
        <begin position="34"/>
        <end position="44"/>
    </location>
</feature>
<comment type="caution">
    <text evidence="2">The sequence shown here is derived from an EMBL/GenBank/DDBJ whole genome shotgun (WGS) entry which is preliminary data.</text>
</comment>
<evidence type="ECO:0000313" key="2">
    <source>
        <dbReference type="EMBL" id="CAG9560286.1"/>
    </source>
</evidence>
<protein>
    <submittedName>
        <fullName evidence="2">(African queen) hypothetical protein</fullName>
    </submittedName>
</protein>
<feature type="region of interest" description="Disordered" evidence="1">
    <location>
        <begin position="1"/>
        <end position="82"/>
    </location>
</feature>
<evidence type="ECO:0000256" key="1">
    <source>
        <dbReference type="SAM" id="MobiDB-lite"/>
    </source>
</evidence>
<gene>
    <name evidence="2" type="ORF">DCHRY22_LOCUS1977</name>
</gene>